<dbReference type="OrthoDB" id="9154867at2"/>
<comment type="caution">
    <text evidence="2">The sequence shown here is derived from an EMBL/GenBank/DDBJ whole genome shotgun (WGS) entry which is preliminary data.</text>
</comment>
<dbReference type="RefSeq" id="WP_132082466.1">
    <property type="nucleotide sequence ID" value="NZ_DAIMLW010000069.1"/>
</dbReference>
<gene>
    <name evidence="2" type="ORF">EV210_11218</name>
</gene>
<reference evidence="2 3" key="1">
    <citation type="submission" date="2019-03" db="EMBL/GenBank/DDBJ databases">
        <title>Genomic Encyclopedia of Type Strains, Phase IV (KMG-IV): sequencing the most valuable type-strain genomes for metagenomic binning, comparative biology and taxonomic classification.</title>
        <authorList>
            <person name="Goeker M."/>
        </authorList>
    </citation>
    <scope>NUCLEOTIDE SEQUENCE [LARGE SCALE GENOMIC DNA]</scope>
    <source>
        <strain evidence="2 3">DSM 15969</strain>
    </source>
</reference>
<evidence type="ECO:0000259" key="1">
    <source>
        <dbReference type="Pfam" id="PF02627"/>
    </source>
</evidence>
<keyword evidence="2" id="KW-0560">Oxidoreductase</keyword>
<protein>
    <submittedName>
        <fullName evidence="2">Alkylhydroperoxidase/carboxymuconolactone decarboxylase family protein YurZ</fullName>
    </submittedName>
</protein>
<dbReference type="Pfam" id="PF02627">
    <property type="entry name" value="CMD"/>
    <property type="match status" value="1"/>
</dbReference>
<dbReference type="SUPFAM" id="SSF69118">
    <property type="entry name" value="AhpD-like"/>
    <property type="match status" value="1"/>
</dbReference>
<dbReference type="InterPro" id="IPR029032">
    <property type="entry name" value="AhpD-like"/>
</dbReference>
<evidence type="ECO:0000313" key="3">
    <source>
        <dbReference type="Proteomes" id="UP000295063"/>
    </source>
</evidence>
<sequence length="105" mass="11016">MQNQVSNAFQLFLSEAPEHAKGWLEAVKNVDKASALDSKTGELAYIAVLAAAKLVSGIPFHVRSAKQLGATREEIISAVLLGLPAVGNGVIQSLPAAIEAYDSVE</sequence>
<evidence type="ECO:0000313" key="2">
    <source>
        <dbReference type="EMBL" id="TCL35360.1"/>
    </source>
</evidence>
<dbReference type="PANTHER" id="PTHR33930:SF2">
    <property type="entry name" value="BLR3452 PROTEIN"/>
    <property type="match status" value="1"/>
</dbReference>
<dbReference type="Proteomes" id="UP000295063">
    <property type="component" value="Unassembled WGS sequence"/>
</dbReference>
<keyword evidence="3" id="KW-1185">Reference proteome</keyword>
<dbReference type="EMBL" id="SLUI01000012">
    <property type="protein sequence ID" value="TCL35360.1"/>
    <property type="molecule type" value="Genomic_DNA"/>
</dbReference>
<dbReference type="Gene3D" id="1.20.1290.10">
    <property type="entry name" value="AhpD-like"/>
    <property type="match status" value="1"/>
</dbReference>
<organism evidence="2 3">
    <name type="scientific">Anaerospora hongkongensis</name>
    <dbReference type="NCBI Taxonomy" id="244830"/>
    <lineage>
        <taxon>Bacteria</taxon>
        <taxon>Bacillati</taxon>
        <taxon>Bacillota</taxon>
        <taxon>Negativicutes</taxon>
        <taxon>Selenomonadales</taxon>
        <taxon>Sporomusaceae</taxon>
        <taxon>Anaerospora</taxon>
    </lineage>
</organism>
<proteinExistence type="predicted"/>
<dbReference type="PANTHER" id="PTHR33930">
    <property type="entry name" value="ALKYL HYDROPEROXIDE REDUCTASE AHPD"/>
    <property type="match status" value="1"/>
</dbReference>
<keyword evidence="2" id="KW-0575">Peroxidase</keyword>
<name>A0A4R1PTY5_9FIRM</name>
<dbReference type="AlphaFoldDB" id="A0A4R1PTY5"/>
<feature type="domain" description="Carboxymuconolactone decarboxylase-like" evidence="1">
    <location>
        <begin position="17"/>
        <end position="92"/>
    </location>
</feature>
<accession>A0A4R1PTY5</accession>
<dbReference type="InterPro" id="IPR003779">
    <property type="entry name" value="CMD-like"/>
</dbReference>
<dbReference type="GO" id="GO:0051920">
    <property type="term" value="F:peroxiredoxin activity"/>
    <property type="evidence" value="ECO:0007669"/>
    <property type="project" value="InterPro"/>
</dbReference>